<dbReference type="PANTHER" id="PTHR42939:SF1">
    <property type="entry name" value="ABC TRANSPORTER ATP-BINDING PROTEIN ALBC-RELATED"/>
    <property type="match status" value="1"/>
</dbReference>
<feature type="domain" description="ABC transporter" evidence="5">
    <location>
        <begin position="4"/>
        <end position="230"/>
    </location>
</feature>
<dbReference type="InterPro" id="IPR051782">
    <property type="entry name" value="ABC_Transporter_VariousFunc"/>
</dbReference>
<name>A0A290Q942_9BACT</name>
<dbReference type="Proteomes" id="UP000217265">
    <property type="component" value="Chromosome"/>
</dbReference>
<accession>A0A290Q942</accession>
<dbReference type="OrthoDB" id="9804819at2"/>
<dbReference type="CDD" id="cd03230">
    <property type="entry name" value="ABC_DR_subfamily_A"/>
    <property type="match status" value="1"/>
</dbReference>
<dbReference type="SUPFAM" id="SSF52540">
    <property type="entry name" value="P-loop containing nucleoside triphosphate hydrolases"/>
    <property type="match status" value="1"/>
</dbReference>
<dbReference type="Gene3D" id="3.40.50.300">
    <property type="entry name" value="P-loop containing nucleotide triphosphate hydrolases"/>
    <property type="match status" value="1"/>
</dbReference>
<evidence type="ECO:0000313" key="7">
    <source>
        <dbReference type="Proteomes" id="UP000217265"/>
    </source>
</evidence>
<evidence type="ECO:0000256" key="1">
    <source>
        <dbReference type="ARBA" id="ARBA00022448"/>
    </source>
</evidence>
<dbReference type="GO" id="GO:0016887">
    <property type="term" value="F:ATP hydrolysis activity"/>
    <property type="evidence" value="ECO:0007669"/>
    <property type="project" value="InterPro"/>
</dbReference>
<keyword evidence="1" id="KW-0813">Transport</keyword>
<dbReference type="Pfam" id="PF00005">
    <property type="entry name" value="ABC_tran"/>
    <property type="match status" value="1"/>
</dbReference>
<dbReference type="SMART" id="SM00382">
    <property type="entry name" value="AAA"/>
    <property type="match status" value="1"/>
</dbReference>
<dbReference type="PROSITE" id="PS50893">
    <property type="entry name" value="ABC_TRANSPORTER_2"/>
    <property type="match status" value="1"/>
</dbReference>
<dbReference type="EMBL" id="CP023344">
    <property type="protein sequence ID" value="ATC64963.1"/>
    <property type="molecule type" value="Genomic_DNA"/>
</dbReference>
<dbReference type="KEGG" id="vbh:CMV30_13860"/>
<dbReference type="GO" id="GO:0005524">
    <property type="term" value="F:ATP binding"/>
    <property type="evidence" value="ECO:0007669"/>
    <property type="project" value="UniProtKB-KW"/>
</dbReference>
<keyword evidence="7" id="KW-1185">Reference proteome</keyword>
<evidence type="ECO:0000313" key="6">
    <source>
        <dbReference type="EMBL" id="ATC64963.1"/>
    </source>
</evidence>
<evidence type="ECO:0000256" key="2">
    <source>
        <dbReference type="ARBA" id="ARBA00022741"/>
    </source>
</evidence>
<evidence type="ECO:0000256" key="3">
    <source>
        <dbReference type="ARBA" id="ARBA00022840"/>
    </source>
</evidence>
<reference evidence="6 7" key="1">
    <citation type="submission" date="2017-09" db="EMBL/GenBank/DDBJ databases">
        <title>Complete genome sequence of Verrucomicrobial strain HZ-65, isolated from freshwater.</title>
        <authorList>
            <person name="Choi A."/>
        </authorList>
    </citation>
    <scope>NUCLEOTIDE SEQUENCE [LARGE SCALE GENOMIC DNA]</scope>
    <source>
        <strain evidence="6 7">HZ-65</strain>
    </source>
</reference>
<keyword evidence="2" id="KW-0547">Nucleotide-binding</keyword>
<feature type="compositionally biased region" description="Low complexity" evidence="4">
    <location>
        <begin position="247"/>
        <end position="258"/>
    </location>
</feature>
<evidence type="ECO:0000256" key="4">
    <source>
        <dbReference type="SAM" id="MobiDB-lite"/>
    </source>
</evidence>
<evidence type="ECO:0000259" key="5">
    <source>
        <dbReference type="PROSITE" id="PS50893"/>
    </source>
</evidence>
<proteinExistence type="predicted"/>
<dbReference type="AlphaFoldDB" id="A0A290Q942"/>
<protein>
    <submittedName>
        <fullName evidence="6">ABC transporter</fullName>
    </submittedName>
</protein>
<dbReference type="InterPro" id="IPR003593">
    <property type="entry name" value="AAA+_ATPase"/>
</dbReference>
<dbReference type="InterPro" id="IPR003439">
    <property type="entry name" value="ABC_transporter-like_ATP-bd"/>
</dbReference>
<dbReference type="PANTHER" id="PTHR42939">
    <property type="entry name" value="ABC TRANSPORTER ATP-BINDING PROTEIN ALBC-RELATED"/>
    <property type="match status" value="1"/>
</dbReference>
<keyword evidence="3" id="KW-0067">ATP-binding</keyword>
<dbReference type="RefSeq" id="WP_096056594.1">
    <property type="nucleotide sequence ID" value="NZ_CP023344.1"/>
</dbReference>
<dbReference type="InterPro" id="IPR027417">
    <property type="entry name" value="P-loop_NTPase"/>
</dbReference>
<organism evidence="6 7">
    <name type="scientific">Nibricoccus aquaticus</name>
    <dbReference type="NCBI Taxonomy" id="2576891"/>
    <lineage>
        <taxon>Bacteria</taxon>
        <taxon>Pseudomonadati</taxon>
        <taxon>Verrucomicrobiota</taxon>
        <taxon>Opitutia</taxon>
        <taxon>Opitutales</taxon>
        <taxon>Opitutaceae</taxon>
        <taxon>Nibricoccus</taxon>
    </lineage>
</organism>
<sequence length="335" mass="36971">MNAIETHSLSRRYGRTEAVHDLTLTIPTGSIFALLGPNGAGKTTTIKVLMNLLAPTSGEARILGTDSRRLRESDRARIGYVSENQQLPLWMTVRQLLDYCRPFYPTWDRDLEKKLLNKFSLPPDRKLKHLSRGMLMKASLLSSLAYRPKLLVLDEPFSGLDPLVRDEFIHGVLETSAAGEWTVLISSHDIAEIEQLADHVAILDAGRLKLSEPTESLQARFRRIELTLHSVPESANVPVGLPPPGAPASGRLPSSASPTRDLSISAASHEFPQTWLAFERTGTLARFIETRFDPAATESACRTHFPDAQVTAHPMTLREIFVVLARASRPAATAA</sequence>
<gene>
    <name evidence="6" type="ORF">CMV30_13860</name>
</gene>
<feature type="region of interest" description="Disordered" evidence="4">
    <location>
        <begin position="235"/>
        <end position="260"/>
    </location>
</feature>